<sequence length="82" mass="9463">MNMSYTVEQVSRILSRLGLGFSNDSAKRLVDSKLKRVERPNSRYNTSYNYLVYVKSLEEYLINEVGLDTNVVYEAVYGARSQ</sequence>
<protein>
    <submittedName>
        <fullName evidence="1">Uncharacterized protein</fullName>
    </submittedName>
</protein>
<evidence type="ECO:0000313" key="2">
    <source>
        <dbReference type="Proteomes" id="UP000616608"/>
    </source>
</evidence>
<proteinExistence type="predicted"/>
<dbReference type="AlphaFoldDB" id="A0A917LGZ4"/>
<gene>
    <name evidence="1" type="ORF">GCM10007425_17800</name>
</gene>
<reference evidence="1" key="1">
    <citation type="journal article" date="2014" name="Int. J. Syst. Evol. Microbiol.">
        <title>Complete genome sequence of Corynebacterium casei LMG S-19264T (=DSM 44701T), isolated from a smear-ripened cheese.</title>
        <authorList>
            <consortium name="US DOE Joint Genome Institute (JGI-PGF)"/>
            <person name="Walter F."/>
            <person name="Albersmeier A."/>
            <person name="Kalinowski J."/>
            <person name="Ruckert C."/>
        </authorList>
    </citation>
    <scope>NUCLEOTIDE SEQUENCE</scope>
    <source>
        <strain evidence="1">CGMCC 1.15760</strain>
    </source>
</reference>
<reference evidence="1" key="2">
    <citation type="submission" date="2020-09" db="EMBL/GenBank/DDBJ databases">
        <authorList>
            <person name="Sun Q."/>
            <person name="Zhou Y."/>
        </authorList>
    </citation>
    <scope>NUCLEOTIDE SEQUENCE</scope>
    <source>
        <strain evidence="1">CGMCC 1.15760</strain>
    </source>
</reference>
<dbReference type="EMBL" id="BMJT01000005">
    <property type="protein sequence ID" value="GGG23804.1"/>
    <property type="molecule type" value="Genomic_DNA"/>
</dbReference>
<comment type="caution">
    <text evidence="1">The sequence shown here is derived from an EMBL/GenBank/DDBJ whole genome shotgun (WGS) entry which is preliminary data.</text>
</comment>
<name>A0A917LGZ4_9BACI</name>
<keyword evidence="2" id="KW-1185">Reference proteome</keyword>
<accession>A0A917LGZ4</accession>
<organism evidence="1 2">
    <name type="scientific">Lysinibacillus alkalisoli</name>
    <dbReference type="NCBI Taxonomy" id="1911548"/>
    <lineage>
        <taxon>Bacteria</taxon>
        <taxon>Bacillati</taxon>
        <taxon>Bacillota</taxon>
        <taxon>Bacilli</taxon>
        <taxon>Bacillales</taxon>
        <taxon>Bacillaceae</taxon>
        <taxon>Lysinibacillus</taxon>
    </lineage>
</organism>
<evidence type="ECO:0000313" key="1">
    <source>
        <dbReference type="EMBL" id="GGG23804.1"/>
    </source>
</evidence>
<dbReference type="Proteomes" id="UP000616608">
    <property type="component" value="Unassembled WGS sequence"/>
</dbReference>
<dbReference type="RefSeq" id="WP_188614703.1">
    <property type="nucleotide sequence ID" value="NZ_BMJT01000005.1"/>
</dbReference>